<reference evidence="3 4" key="1">
    <citation type="submission" date="2016-08" db="EMBL/GenBank/DDBJ databases">
        <title>Whole genome sequence of Mesorhizobium sp. strain UASWS1009 isolated from industrial sewage.</title>
        <authorList>
            <person name="Crovadore J."/>
            <person name="Calmin G."/>
            <person name="Chablais R."/>
            <person name="Cochard B."/>
            <person name="Lefort F."/>
        </authorList>
    </citation>
    <scope>NUCLEOTIDE SEQUENCE [LARGE SCALE GENOMIC DNA]</scope>
    <source>
        <strain evidence="3 4">UASWS1009</strain>
    </source>
</reference>
<proteinExistence type="predicted"/>
<keyword evidence="1" id="KW-0732">Signal</keyword>
<sequence length="1463" mass="143880">MIAFPSASHADDVNITTNTNNGINLDGYVGTTVGVSPGVAVTNTTATLTCSSFASLCATTHAWTLTNQGTIGPGNSGDGVKFKAGGSVINMGAIDGGNLGNGIWVEGAPGTVDNRAGATIHGTNGGVVFKIGGPAGTVTNAGTITAESLGAAVSLGGGGIFTNLAGGVVQSHGGSNAVSIILGTSRTVINSGLIKSNDSGFATGVAIQNGVLTNNAGGQILGAYNGVWANGSSATSITNAGLIEASKAQGGGSAIEVDGGGTVVNSGTIRSLTSNGATTDAGISFTGAGTITNSGTIASATGGLAIRFKGSATHNLTLDTGSILGGNVQGGTGTDSLTLQGTSTESVAKFLSFENLSMQGSDWTLTGNGTFATATTVQAGILRVNGQLTSPSVAVASGGTLTGAGTIVGAVTVADGGTLSGRNGQTLTMSSLALDRGSIVAAALGAPGTTGLFNITGNLTLAGTLNVTNAGGYSSGVYRLFDYGGTLTDYGLAVGFIPGGTRGMVQTAVANQVNLVVNPGAVQFWNGTTTAPTGAIVGGPGTWTAGPLTNWTDANGSYSDRWGGQFAVFQGARGGTNGPVQVDAGAGAVSATGMQFIGTGWSVRGDPITLAGTGGATVIRVGDGSPASASDVANIGSVLTGSSRLVKDDLGTLILQGANAYTGGTVINAGTLQLGSGTSGSIAGNVANNGTLAFNRSDAVTFGGAISGNGSVQQNGSGTTTLTATNTYAGGTAINAGTLQLGSGGTSGSIAGNVANNGTLAFNRSDAVTFGGAISGNGSVQQNGSGTTTLTATNTYAGGTAINAGTLQLGSGGTSGSIAGNVANNGTLAFNRSDAVTFGGAISGSGSVQENGSGTTTLTATNTYAGGTVINAGTLQLGSGGTSGSIAGNVANNGTLAFNRSDAVTFGGTISGNGSVQQNGSGTAILTATNTYIGDTVINAGSLIVNGSIANSSMTIVNAGATLGGAGTVGETMVNGGGTIAPGNSIGTLNISGNIAFARGSIYQVEANAASQADKVVATGTATINGGTVQVLAGAGNYAPATTYTILTANGGRSGSFSSVTSNFAFLNPSLTYDPNNVYLTLTRNSIDFAAIGGTRNQRAAGGGVETLGWGHPIYNAVLQLDASPARAAFDAVSGEIHASAKTALIEDSRFVRNAAIDRIRTAFDAVGAVSTPVMAYADDKSVPALATADRLAVWGQGFGSWGQTDSDGNAARVSRSTGGFLIGGDALVFDNWRLGLLGGYSRTDFDVNDRRSSGVSDDYHLGLYGGTQWGALAFRTGLAHTWHDISINRNVAFPGFADSVRSDYKAGTTQVFGELGYGIKAGRFGFEPFANLAYVNLHTDGFREKGGAATLSSAGTTTDTTFSTLGLRASTDFELGGMIATAKGTLGWRHAFGDTTPLAAFEFAGGNAFTIAGAPIARDAAVVEAGLDLAIGPAAALGVFYSGQFASRASDQSIHANFSVKF</sequence>
<name>A0A1C2E0Z7_9HYPH</name>
<dbReference type="InterPro" id="IPR011050">
    <property type="entry name" value="Pectin_lyase_fold/virulence"/>
</dbReference>
<keyword evidence="4" id="KW-1185">Reference proteome</keyword>
<dbReference type="EMBL" id="MDEO01000029">
    <property type="protein sequence ID" value="OCX20687.1"/>
    <property type="molecule type" value="Genomic_DNA"/>
</dbReference>
<dbReference type="GO" id="GO:0019867">
    <property type="term" value="C:outer membrane"/>
    <property type="evidence" value="ECO:0007669"/>
    <property type="project" value="InterPro"/>
</dbReference>
<dbReference type="InterPro" id="IPR036709">
    <property type="entry name" value="Autotransporte_beta_dom_sf"/>
</dbReference>
<feature type="domain" description="Autotransporter" evidence="2">
    <location>
        <begin position="1187"/>
        <end position="1463"/>
    </location>
</feature>
<evidence type="ECO:0000313" key="3">
    <source>
        <dbReference type="EMBL" id="OCX20687.1"/>
    </source>
</evidence>
<organism evidence="3 4">
    <name type="scientific">Mesorhizobium hungaricum</name>
    <dbReference type="NCBI Taxonomy" id="1566387"/>
    <lineage>
        <taxon>Bacteria</taxon>
        <taxon>Pseudomonadati</taxon>
        <taxon>Pseudomonadota</taxon>
        <taxon>Alphaproteobacteria</taxon>
        <taxon>Hyphomicrobiales</taxon>
        <taxon>Phyllobacteriaceae</taxon>
        <taxon>Mesorhizobium</taxon>
    </lineage>
</organism>
<dbReference type="SUPFAM" id="SSF51126">
    <property type="entry name" value="Pectin lyase-like"/>
    <property type="match status" value="3"/>
</dbReference>
<evidence type="ECO:0000313" key="4">
    <source>
        <dbReference type="Proteomes" id="UP000094412"/>
    </source>
</evidence>
<dbReference type="SMART" id="SM00869">
    <property type="entry name" value="Autotransporter"/>
    <property type="match status" value="1"/>
</dbReference>
<protein>
    <recommendedName>
        <fullName evidence="2">Autotransporter domain-containing protein</fullName>
    </recommendedName>
</protein>
<dbReference type="InterPro" id="IPR006315">
    <property type="entry name" value="OM_autotransptr_brl_dom"/>
</dbReference>
<dbReference type="PROSITE" id="PS51208">
    <property type="entry name" value="AUTOTRANSPORTER"/>
    <property type="match status" value="1"/>
</dbReference>
<dbReference type="SUPFAM" id="SSF103515">
    <property type="entry name" value="Autotransporter"/>
    <property type="match status" value="1"/>
</dbReference>
<accession>A0A1C2E0Z7</accession>
<dbReference type="Gene3D" id="2.160.20.20">
    <property type="match status" value="2"/>
</dbReference>
<dbReference type="InterPro" id="IPR051551">
    <property type="entry name" value="Autotransporter_adhesion"/>
</dbReference>
<dbReference type="PANTHER" id="PTHR35037:SF3">
    <property type="entry name" value="C-TERMINAL REGION OF AIDA-LIKE PROTEIN"/>
    <property type="match status" value="1"/>
</dbReference>
<evidence type="ECO:0000256" key="1">
    <source>
        <dbReference type="ARBA" id="ARBA00022729"/>
    </source>
</evidence>
<dbReference type="InterPro" id="IPR005546">
    <property type="entry name" value="Autotransporte_beta"/>
</dbReference>
<comment type="caution">
    <text evidence="3">The sequence shown here is derived from an EMBL/GenBank/DDBJ whole genome shotgun (WGS) entry which is preliminary data.</text>
</comment>
<gene>
    <name evidence="3" type="ORF">QV13_08420</name>
</gene>
<dbReference type="Pfam" id="PF03797">
    <property type="entry name" value="Autotransporter"/>
    <property type="match status" value="1"/>
</dbReference>
<dbReference type="NCBIfam" id="TIGR02601">
    <property type="entry name" value="autotrns_rpt"/>
    <property type="match status" value="5"/>
</dbReference>
<dbReference type="InterPro" id="IPR013425">
    <property type="entry name" value="Autotrns_rpt"/>
</dbReference>
<dbReference type="NCBIfam" id="TIGR01414">
    <property type="entry name" value="autotrans_barl"/>
    <property type="match status" value="1"/>
</dbReference>
<evidence type="ECO:0000259" key="2">
    <source>
        <dbReference type="PROSITE" id="PS51208"/>
    </source>
</evidence>
<dbReference type="STRING" id="1566387.QV13_08420"/>
<dbReference type="Gene3D" id="2.40.128.130">
    <property type="entry name" value="Autotransporter beta-domain"/>
    <property type="match status" value="1"/>
</dbReference>
<dbReference type="InterPro" id="IPR012332">
    <property type="entry name" value="Autotransporter_pectin_lyase_C"/>
</dbReference>
<dbReference type="Pfam" id="PF12951">
    <property type="entry name" value="PATR"/>
    <property type="match status" value="6"/>
</dbReference>
<dbReference type="PANTHER" id="PTHR35037">
    <property type="entry name" value="C-TERMINAL REGION OF AIDA-LIKE PROTEIN"/>
    <property type="match status" value="1"/>
</dbReference>
<dbReference type="Proteomes" id="UP000094412">
    <property type="component" value="Unassembled WGS sequence"/>
</dbReference>
<dbReference type="RefSeq" id="WP_065997582.1">
    <property type="nucleotide sequence ID" value="NZ_MDEO01000029.1"/>
</dbReference>